<proteinExistence type="predicted"/>
<organism evidence="1 2">
    <name type="scientific">Myxococcus xanthus (strain DK1622)</name>
    <dbReference type="NCBI Taxonomy" id="246197"/>
    <lineage>
        <taxon>Bacteria</taxon>
        <taxon>Pseudomonadati</taxon>
        <taxon>Myxococcota</taxon>
        <taxon>Myxococcia</taxon>
        <taxon>Myxococcales</taxon>
        <taxon>Cystobacterineae</taxon>
        <taxon>Myxococcaceae</taxon>
        <taxon>Myxococcus</taxon>
    </lineage>
</organism>
<dbReference type="RefSeq" id="WP_011550554.1">
    <property type="nucleotide sequence ID" value="NC_008095.1"/>
</dbReference>
<accession>Q1DF82</accession>
<dbReference type="EMBL" id="CP000113">
    <property type="protein sequence ID" value="ABF90068.1"/>
    <property type="molecule type" value="Genomic_DNA"/>
</dbReference>
<dbReference type="AlphaFoldDB" id="Q1DF82"/>
<keyword evidence="2" id="KW-1185">Reference proteome</keyword>
<dbReference type="EnsemblBacteria" id="ABF90068">
    <property type="protein sequence ID" value="ABF90068"/>
    <property type="gene ID" value="MXAN_0420"/>
</dbReference>
<dbReference type="STRING" id="246197.MXAN_0420"/>
<evidence type="ECO:0000313" key="1">
    <source>
        <dbReference type="EMBL" id="ABF90068.1"/>
    </source>
</evidence>
<evidence type="ECO:0000313" key="2">
    <source>
        <dbReference type="Proteomes" id="UP000002402"/>
    </source>
</evidence>
<reference evidence="1 2" key="1">
    <citation type="journal article" date="2006" name="Proc. Natl. Acad. Sci. U.S.A.">
        <title>Evolution of sensory complexity recorded in a myxobacterial genome.</title>
        <authorList>
            <person name="Goldman B.S."/>
            <person name="Nierman W.C."/>
            <person name="Kaiser D."/>
            <person name="Slater S.C."/>
            <person name="Durkin A.S."/>
            <person name="Eisen J.A."/>
            <person name="Ronning C.M."/>
            <person name="Barbazuk W.B."/>
            <person name="Blanchard M."/>
            <person name="Field C."/>
            <person name="Halling C."/>
            <person name="Hinkle G."/>
            <person name="Iartchuk O."/>
            <person name="Kim H.S."/>
            <person name="Mackenzie C."/>
            <person name="Madupu R."/>
            <person name="Miller N."/>
            <person name="Shvartsbeyn A."/>
            <person name="Sullivan S.A."/>
            <person name="Vaudin M."/>
            <person name="Wiegand R."/>
            <person name="Kaplan H.B."/>
        </authorList>
    </citation>
    <scope>NUCLEOTIDE SEQUENCE [LARGE SCALE GENOMIC DNA]</scope>
    <source>
        <strain evidence="2">DK1622</strain>
    </source>
</reference>
<dbReference type="Proteomes" id="UP000002402">
    <property type="component" value="Chromosome"/>
</dbReference>
<gene>
    <name evidence="1" type="ordered locus">MXAN_0420</name>
</gene>
<dbReference type="GeneID" id="41357914"/>
<dbReference type="KEGG" id="mxa:MXAN_0420"/>
<sequence length="73" mass="7650">MGCQDLSWDLAGAAVEPSLDAEALAAASYDAHAPDEAARLRHAAARYAELLRRELASASSRPRLGGVGVDARM</sequence>
<dbReference type="HOGENOM" id="CLU_2700910_0_0_7"/>
<protein>
    <submittedName>
        <fullName evidence="1">Uncharacterized protein</fullName>
    </submittedName>
</protein>
<name>Q1DF82_MYXXD</name>